<dbReference type="Gene3D" id="3.40.50.720">
    <property type="entry name" value="NAD(P)-binding Rossmann-like Domain"/>
    <property type="match status" value="1"/>
</dbReference>
<dbReference type="GO" id="GO:0005524">
    <property type="term" value="F:ATP binding"/>
    <property type="evidence" value="ECO:0007669"/>
    <property type="project" value="InterPro"/>
</dbReference>
<dbReference type="Proteomes" id="UP000275225">
    <property type="component" value="Unassembled WGS sequence"/>
</dbReference>
<proteinExistence type="predicted"/>
<dbReference type="InterPro" id="IPR013815">
    <property type="entry name" value="ATP_grasp_subdomain_1"/>
</dbReference>
<dbReference type="InterPro" id="IPR016102">
    <property type="entry name" value="Succinyl-CoA_synth-like"/>
</dbReference>
<gene>
    <name evidence="2" type="ORF">EHW97_13545</name>
</gene>
<feature type="domain" description="CoA-binding" evidence="1">
    <location>
        <begin position="7"/>
        <end position="101"/>
    </location>
</feature>
<dbReference type="Pfam" id="PF13549">
    <property type="entry name" value="ATP-grasp_5"/>
    <property type="match status" value="1"/>
</dbReference>
<dbReference type="SMART" id="SM00881">
    <property type="entry name" value="CoA_binding"/>
    <property type="match status" value="1"/>
</dbReference>
<dbReference type="InterPro" id="IPR036291">
    <property type="entry name" value="NAD(P)-bd_dom_sf"/>
</dbReference>
<dbReference type="Pfam" id="PF13380">
    <property type="entry name" value="CoA_binding_2"/>
    <property type="match status" value="1"/>
</dbReference>
<dbReference type="SUPFAM" id="SSF51735">
    <property type="entry name" value="NAD(P)-binding Rossmann-fold domains"/>
    <property type="match status" value="1"/>
</dbReference>
<dbReference type="Gene3D" id="3.30.1490.20">
    <property type="entry name" value="ATP-grasp fold, A domain"/>
    <property type="match status" value="1"/>
</dbReference>
<dbReference type="SUPFAM" id="SSF56059">
    <property type="entry name" value="Glutathione synthetase ATP-binding domain-like"/>
    <property type="match status" value="1"/>
</dbReference>
<dbReference type="Gene3D" id="3.30.470.20">
    <property type="entry name" value="ATP-grasp fold, B domain"/>
    <property type="match status" value="1"/>
</dbReference>
<dbReference type="EMBL" id="RQJX01000021">
    <property type="protein sequence ID" value="RQN02418.1"/>
    <property type="molecule type" value="Genomic_DNA"/>
</dbReference>
<organism evidence="2 3">
    <name type="scientific">Aeromicrobium camelliae</name>
    <dbReference type="NCBI Taxonomy" id="1538144"/>
    <lineage>
        <taxon>Bacteria</taxon>
        <taxon>Bacillati</taxon>
        <taxon>Actinomycetota</taxon>
        <taxon>Actinomycetes</taxon>
        <taxon>Propionibacteriales</taxon>
        <taxon>Nocardioidaceae</taxon>
        <taxon>Aeromicrobium</taxon>
    </lineage>
</organism>
<evidence type="ECO:0000313" key="2">
    <source>
        <dbReference type="EMBL" id="RQN02418.1"/>
    </source>
</evidence>
<dbReference type="Gene3D" id="3.40.50.261">
    <property type="entry name" value="Succinyl-CoA synthetase domains"/>
    <property type="match status" value="2"/>
</dbReference>
<evidence type="ECO:0000259" key="1">
    <source>
        <dbReference type="SMART" id="SM00881"/>
    </source>
</evidence>
<dbReference type="InterPro" id="IPR032875">
    <property type="entry name" value="Succ_CoA_lig_flav_dom"/>
</dbReference>
<name>A0A3N6WL61_9ACTN</name>
<dbReference type="AlphaFoldDB" id="A0A3N6WL61"/>
<dbReference type="RefSeq" id="WP_124237706.1">
    <property type="nucleotide sequence ID" value="NZ_JBHUFI010000009.1"/>
</dbReference>
<protein>
    <submittedName>
        <fullName evidence="2">CoA-binding protein</fullName>
    </submittedName>
</protein>
<dbReference type="OrthoDB" id="190266at2"/>
<keyword evidence="3" id="KW-1185">Reference proteome</keyword>
<accession>A0A3N6WL61</accession>
<sequence length="700" mass="70632">MSALRPLLDPRSIAVVGASPRGNRGLQIIENLQRFGSTARIYPVHPREASIAGLPAYPDLASLPETCEFVAIALDADRGLDVLEEAIAAGIGAGMLIASGFGEGGAGAHRRERLTALLDASGFLLCGPNCYGILNVASGFAAYSGQIVEPFTPGPVGLIMQSGALTHSVTDSAVGRGLGLSHLITTGNEVGVSLGQYVRALAADDHVGVIGLFIEGLRDADDFAAAAIEAAGRGKPVVALTVGRSELAQHAAHAHTGAIAGHGSALAGLLRRCGVVQAGDLDEFRELLVLFGSGITPTADAVAVSSISGGGTGLLADLAEDAGLELATLEARTVAQLAATLPDFATVANPLDLTGAAVEDHGIASEALAALQSDSGVGLVVLALNVLAGSAGQQELYRDQARILAKRAGEAGSPVLALSLTSGACDPVVAATLSERGVPLLAGARPSLTAIAAWQRWHRQPPPRPLSRSSGDSALPWDGTVLVGKPAMDVLGEAGIAVPEAVLAASPAAAAAAWGELSAPVVLKLEAAGLAHKTELGGVVTGIRSRDQLAEEATAMLATVRDRAPELDIAGFLLQEQVVADAVECIVGIVRDPQVGLVLTVAPGGVLAELAGPASTTPVPAAAEDIDALIDGSALGTLLAGYRGAPRADRAALVELVRAFSDLVHRGGPEVAAAELNPVLVLPEGQGAVAVDALFVKEES</sequence>
<dbReference type="PANTHER" id="PTHR42793:SF4">
    <property type="entry name" value="BLL6376 PROTEIN"/>
    <property type="match status" value="1"/>
</dbReference>
<dbReference type="SUPFAM" id="SSF52210">
    <property type="entry name" value="Succinyl-CoA synthetase domains"/>
    <property type="match status" value="2"/>
</dbReference>
<comment type="caution">
    <text evidence="2">The sequence shown here is derived from an EMBL/GenBank/DDBJ whole genome shotgun (WGS) entry which is preliminary data.</text>
</comment>
<dbReference type="InterPro" id="IPR003781">
    <property type="entry name" value="CoA-bd"/>
</dbReference>
<evidence type="ECO:0000313" key="3">
    <source>
        <dbReference type="Proteomes" id="UP000275225"/>
    </source>
</evidence>
<dbReference type="Pfam" id="PF13607">
    <property type="entry name" value="Succ_CoA_lig"/>
    <property type="match status" value="1"/>
</dbReference>
<dbReference type="PANTHER" id="PTHR42793">
    <property type="entry name" value="COA BINDING DOMAIN CONTAINING PROTEIN"/>
    <property type="match status" value="1"/>
</dbReference>
<reference evidence="2 3" key="1">
    <citation type="submission" date="2018-11" db="EMBL/GenBank/DDBJ databases">
        <authorList>
            <person name="Li F."/>
        </authorList>
    </citation>
    <scope>NUCLEOTIDE SEQUENCE [LARGE SCALE GENOMIC DNA]</scope>
    <source>
        <strain evidence="2 3">YS17T</strain>
    </source>
</reference>